<dbReference type="SMART" id="SM00871">
    <property type="entry name" value="AraC_E_bind"/>
    <property type="match status" value="1"/>
</dbReference>
<dbReference type="Proteomes" id="UP000293764">
    <property type="component" value="Unassembled WGS sequence"/>
</dbReference>
<dbReference type="SUPFAM" id="SSF55136">
    <property type="entry name" value="Probable bacterial effector-binding domain"/>
    <property type="match status" value="1"/>
</dbReference>
<dbReference type="EMBL" id="SDWW01000001">
    <property type="protein sequence ID" value="RYV52927.1"/>
    <property type="molecule type" value="Genomic_DNA"/>
</dbReference>
<name>A0A4Q5N760_9MICO</name>
<reference evidence="4 5" key="1">
    <citation type="submission" date="2019-01" db="EMBL/GenBank/DDBJ databases">
        <title>Novel species of Cellulomonas.</title>
        <authorList>
            <person name="Liu Q."/>
            <person name="Xin Y.-H."/>
        </authorList>
    </citation>
    <scope>NUCLEOTIDE SEQUENCE [LARGE SCALE GENOMIC DNA]</scope>
    <source>
        <strain evidence="4 5">HLT2-17</strain>
    </source>
</reference>
<dbReference type="OrthoDB" id="9802039at2"/>
<feature type="domain" description="HTH merR-type" evidence="3">
    <location>
        <begin position="34"/>
        <end position="104"/>
    </location>
</feature>
<evidence type="ECO:0000313" key="4">
    <source>
        <dbReference type="EMBL" id="RYV52927.1"/>
    </source>
</evidence>
<dbReference type="CDD" id="cd01107">
    <property type="entry name" value="HTH_BmrR"/>
    <property type="match status" value="1"/>
</dbReference>
<evidence type="ECO:0000256" key="2">
    <source>
        <dbReference type="SAM" id="MobiDB-lite"/>
    </source>
</evidence>
<keyword evidence="1" id="KW-0238">DNA-binding</keyword>
<proteinExistence type="predicted"/>
<dbReference type="SUPFAM" id="SSF46955">
    <property type="entry name" value="Putative DNA-binding domain"/>
    <property type="match status" value="1"/>
</dbReference>
<evidence type="ECO:0000256" key="1">
    <source>
        <dbReference type="ARBA" id="ARBA00023125"/>
    </source>
</evidence>
<evidence type="ECO:0000313" key="5">
    <source>
        <dbReference type="Proteomes" id="UP000293764"/>
    </source>
</evidence>
<feature type="region of interest" description="Disordered" evidence="2">
    <location>
        <begin position="1"/>
        <end position="25"/>
    </location>
</feature>
<dbReference type="Pfam" id="PF13411">
    <property type="entry name" value="MerR_1"/>
    <property type="match status" value="1"/>
</dbReference>
<dbReference type="InterPro" id="IPR000551">
    <property type="entry name" value="MerR-type_HTH_dom"/>
</dbReference>
<evidence type="ECO:0000259" key="3">
    <source>
        <dbReference type="PROSITE" id="PS50937"/>
    </source>
</evidence>
<dbReference type="InterPro" id="IPR009061">
    <property type="entry name" value="DNA-bd_dom_put_sf"/>
</dbReference>
<dbReference type="InterPro" id="IPR029442">
    <property type="entry name" value="GyrI-like"/>
</dbReference>
<keyword evidence="5" id="KW-1185">Reference proteome</keyword>
<dbReference type="AlphaFoldDB" id="A0A4Q5N760"/>
<gene>
    <name evidence="4" type="ORF">EUA98_00065</name>
</gene>
<dbReference type="SMART" id="SM00422">
    <property type="entry name" value="HTH_MERR"/>
    <property type="match status" value="1"/>
</dbReference>
<dbReference type="Gene3D" id="3.20.80.10">
    <property type="entry name" value="Regulatory factor, effector binding domain"/>
    <property type="match status" value="1"/>
</dbReference>
<dbReference type="Pfam" id="PF06445">
    <property type="entry name" value="GyrI-like"/>
    <property type="match status" value="1"/>
</dbReference>
<dbReference type="GO" id="GO:0003677">
    <property type="term" value="F:DNA binding"/>
    <property type="evidence" value="ECO:0007669"/>
    <property type="project" value="UniProtKB-KW"/>
</dbReference>
<dbReference type="PANTHER" id="PTHR30204:SF97">
    <property type="entry name" value="MERR FAMILY REGULATORY PROTEIN"/>
    <property type="match status" value="1"/>
</dbReference>
<dbReference type="Gene3D" id="1.10.1660.10">
    <property type="match status" value="1"/>
</dbReference>
<dbReference type="InterPro" id="IPR011256">
    <property type="entry name" value="Reg_factor_effector_dom_sf"/>
</dbReference>
<organism evidence="4 5">
    <name type="scientific">Pengzhenrongella frigida</name>
    <dbReference type="NCBI Taxonomy" id="1259133"/>
    <lineage>
        <taxon>Bacteria</taxon>
        <taxon>Bacillati</taxon>
        <taxon>Actinomycetota</taxon>
        <taxon>Actinomycetes</taxon>
        <taxon>Micrococcales</taxon>
        <taxon>Pengzhenrongella</taxon>
    </lineage>
</organism>
<protein>
    <submittedName>
        <fullName evidence="4">MerR family transcriptional regulator</fullName>
    </submittedName>
</protein>
<comment type="caution">
    <text evidence="4">The sequence shown here is derived from an EMBL/GenBank/DDBJ whole genome shotgun (WGS) entry which is preliminary data.</text>
</comment>
<dbReference type="PANTHER" id="PTHR30204">
    <property type="entry name" value="REDOX-CYCLING DRUG-SENSING TRANSCRIPTIONAL ACTIVATOR SOXR"/>
    <property type="match status" value="1"/>
</dbReference>
<dbReference type="PROSITE" id="PS50937">
    <property type="entry name" value="HTH_MERR_2"/>
    <property type="match status" value="1"/>
</dbReference>
<sequence length="301" mass="33215">MDPASDLPQGEVQPRSVGPPTGLPRTYSWQMRGMLPIGDFSRVSRLSVRTLRRYHDQGLLVPAVVDATTNRRYYSATQAADAHAIRTLRALDVPLEQVRAIVGDGDPAAVRARLVEHRGRLTDELARRQEVLIELDALLDDLGPLTGRTLSIEDKPEMILISTRVRCALPELPAASGAAFTLLRQHVSRNGGALAAPAMTIYHGEGFDPDHVDAELALPVRAWLPVDRSRAVTARLLPPVRAVTTLHQGRYDRIGTAYRAIGQWVEDHHLRLGDDPREAYLVGPDRADPDGWRTEVAWPLG</sequence>
<dbReference type="InterPro" id="IPR010499">
    <property type="entry name" value="AraC_E-bd"/>
</dbReference>
<dbReference type="GO" id="GO:0003700">
    <property type="term" value="F:DNA-binding transcription factor activity"/>
    <property type="evidence" value="ECO:0007669"/>
    <property type="project" value="InterPro"/>
</dbReference>
<dbReference type="InterPro" id="IPR047057">
    <property type="entry name" value="MerR_fam"/>
</dbReference>
<accession>A0A4Q5N760</accession>